<dbReference type="InterPro" id="IPR016878">
    <property type="entry name" value="MICAH-like"/>
</dbReference>
<dbReference type="RefSeq" id="WP_119352100.1">
    <property type="nucleotide sequence ID" value="NZ_JBFHKJ010000462.1"/>
</dbReference>
<protein>
    <recommendedName>
        <fullName evidence="3">Phosphoribosyl-AMP cyclohydrolase</fullName>
    </recommendedName>
</protein>
<dbReference type="Gene3D" id="3.10.450.50">
    <property type="match status" value="1"/>
</dbReference>
<dbReference type="PIRSF" id="PIRSF028288">
    <property type="entry name" value="UCP028288"/>
    <property type="match status" value="1"/>
</dbReference>
<evidence type="ECO:0000313" key="2">
    <source>
        <dbReference type="Proteomes" id="UP000266441"/>
    </source>
</evidence>
<keyword evidence="2" id="KW-1185">Reference proteome</keyword>
<accession>A0A399CX62</accession>
<dbReference type="EMBL" id="QWET01000029">
    <property type="protein sequence ID" value="RIH62991.1"/>
    <property type="molecule type" value="Genomic_DNA"/>
</dbReference>
<reference evidence="1 2" key="1">
    <citation type="journal article" date="2015" name="Int. J. Syst. Evol. Microbiol.">
        <title>Mariniphaga sediminis sp. nov., isolated from coastal sediment.</title>
        <authorList>
            <person name="Wang F.Q."/>
            <person name="Shen Q.Y."/>
            <person name="Chen G.J."/>
            <person name="Du Z.J."/>
        </authorList>
    </citation>
    <scope>NUCLEOTIDE SEQUENCE [LARGE SCALE GENOMIC DNA]</scope>
    <source>
        <strain evidence="1 2">SY21</strain>
    </source>
</reference>
<organism evidence="1 2">
    <name type="scientific">Mariniphaga sediminis</name>
    <dbReference type="NCBI Taxonomy" id="1628158"/>
    <lineage>
        <taxon>Bacteria</taxon>
        <taxon>Pseudomonadati</taxon>
        <taxon>Bacteroidota</taxon>
        <taxon>Bacteroidia</taxon>
        <taxon>Marinilabiliales</taxon>
        <taxon>Prolixibacteraceae</taxon>
        <taxon>Mariniphaga</taxon>
    </lineage>
</organism>
<dbReference type="OrthoDB" id="9807600at2"/>
<dbReference type="AlphaFoldDB" id="A0A399CX62"/>
<gene>
    <name evidence="1" type="ORF">D1164_22180</name>
</gene>
<name>A0A399CX62_9BACT</name>
<evidence type="ECO:0000313" key="1">
    <source>
        <dbReference type="EMBL" id="RIH62991.1"/>
    </source>
</evidence>
<evidence type="ECO:0008006" key="3">
    <source>
        <dbReference type="Google" id="ProtNLM"/>
    </source>
</evidence>
<comment type="caution">
    <text evidence="1">The sequence shown here is derived from an EMBL/GenBank/DDBJ whole genome shotgun (WGS) entry which is preliminary data.</text>
</comment>
<dbReference type="Proteomes" id="UP000266441">
    <property type="component" value="Unassembled WGS sequence"/>
</dbReference>
<proteinExistence type="predicted"/>
<sequence>MKKILTKKKINSIQKMWGDGIVEIGNTYVNNGDYQSVAEDFVKKFYGYQEGIVLFKPTLASVEQFRDTFEKALSYFISGNPKYTEDQGFAIRPWVKVKFRNAGIIIIKNHAVAMGNYYFTDKTGYEVKVEYTFGYFLNQNGELKINLHHSSLPYTSA</sequence>